<feature type="signal peptide" evidence="2">
    <location>
        <begin position="1"/>
        <end position="22"/>
    </location>
</feature>
<keyword evidence="1" id="KW-1133">Transmembrane helix</keyword>
<reference evidence="3" key="1">
    <citation type="journal article" date="2023" name="DNA Res.">
        <title>Chromosome-level genome assembly of Phrynocephalus forsythii using third-generation DNA sequencing and Hi-C analysis.</title>
        <authorList>
            <person name="Qi Y."/>
            <person name="Zhao W."/>
            <person name="Zhao Y."/>
            <person name="Niu C."/>
            <person name="Cao S."/>
            <person name="Zhang Y."/>
        </authorList>
    </citation>
    <scope>NUCLEOTIDE SEQUENCE</scope>
    <source>
        <tissue evidence="3">Muscle</tissue>
    </source>
</reference>
<protein>
    <submittedName>
        <fullName evidence="3">Uncharacterized protein</fullName>
    </submittedName>
</protein>
<comment type="caution">
    <text evidence="3">The sequence shown here is derived from an EMBL/GenBank/DDBJ whole genome shotgun (WGS) entry which is preliminary data.</text>
</comment>
<name>A0A9Q1AX71_9SAUR</name>
<proteinExistence type="predicted"/>
<feature type="chain" id="PRO_5040469865" evidence="2">
    <location>
        <begin position="23"/>
        <end position="307"/>
    </location>
</feature>
<keyword evidence="1" id="KW-0472">Membrane</keyword>
<feature type="transmembrane region" description="Helical" evidence="1">
    <location>
        <begin position="260"/>
        <end position="285"/>
    </location>
</feature>
<sequence length="307" mass="32574">MDPVLAAIWEVFFPALLCLGEAGPIKIEGTTKIQPPMQWIFEMKTILPANSNEESSYKPCTNSQEYAILFTTTVTAPDKASDRTIVTIGACSTITLKIILGEAPSTSGLEGSVSGDASTTSPGVVSTGYEAVTKSAVQNITGTVSTKIPSPMSSAVVSPVGVTTQNRFSTAEPERDPSFLQQLSSDTEDAGLTRKPQDVTFLSAADMTGSTRGNIYPSVDEETSTHALVTDLQNATSPTKESAGDTQGNSATCYPDCGAFPAWATTLLCMATAFIVFMLVCLFLIPYCMKLRKPTVIPYSISPRYSA</sequence>
<organism evidence="3 4">
    <name type="scientific">Phrynocephalus forsythii</name>
    <dbReference type="NCBI Taxonomy" id="171643"/>
    <lineage>
        <taxon>Eukaryota</taxon>
        <taxon>Metazoa</taxon>
        <taxon>Chordata</taxon>
        <taxon>Craniata</taxon>
        <taxon>Vertebrata</taxon>
        <taxon>Euteleostomi</taxon>
        <taxon>Lepidosauria</taxon>
        <taxon>Squamata</taxon>
        <taxon>Bifurcata</taxon>
        <taxon>Unidentata</taxon>
        <taxon>Episquamata</taxon>
        <taxon>Toxicofera</taxon>
        <taxon>Iguania</taxon>
        <taxon>Acrodonta</taxon>
        <taxon>Agamidae</taxon>
        <taxon>Agaminae</taxon>
        <taxon>Phrynocephalus</taxon>
    </lineage>
</organism>
<dbReference type="Proteomes" id="UP001142489">
    <property type="component" value="Unassembled WGS sequence"/>
</dbReference>
<evidence type="ECO:0000256" key="1">
    <source>
        <dbReference type="SAM" id="Phobius"/>
    </source>
</evidence>
<keyword evidence="2" id="KW-0732">Signal</keyword>
<evidence type="ECO:0000256" key="2">
    <source>
        <dbReference type="SAM" id="SignalP"/>
    </source>
</evidence>
<dbReference type="EMBL" id="JAPFRF010000011">
    <property type="protein sequence ID" value="KAJ7317266.1"/>
    <property type="molecule type" value="Genomic_DNA"/>
</dbReference>
<evidence type="ECO:0000313" key="4">
    <source>
        <dbReference type="Proteomes" id="UP001142489"/>
    </source>
</evidence>
<keyword evidence="4" id="KW-1185">Reference proteome</keyword>
<keyword evidence="1" id="KW-0812">Transmembrane</keyword>
<accession>A0A9Q1AX71</accession>
<dbReference type="AlphaFoldDB" id="A0A9Q1AX71"/>
<gene>
    <name evidence="3" type="ORF">JRQ81_003428</name>
</gene>
<evidence type="ECO:0000313" key="3">
    <source>
        <dbReference type="EMBL" id="KAJ7317266.1"/>
    </source>
</evidence>